<dbReference type="GO" id="GO:0016787">
    <property type="term" value="F:hydrolase activity"/>
    <property type="evidence" value="ECO:0007669"/>
    <property type="project" value="UniProtKB-KW"/>
</dbReference>
<organism evidence="2 3">
    <name type="scientific">Nocardia rhamnosiphila</name>
    <dbReference type="NCBI Taxonomy" id="426716"/>
    <lineage>
        <taxon>Bacteria</taxon>
        <taxon>Bacillati</taxon>
        <taxon>Actinomycetota</taxon>
        <taxon>Actinomycetes</taxon>
        <taxon>Mycobacteriales</taxon>
        <taxon>Nocardiaceae</taxon>
        <taxon>Nocardia</taxon>
    </lineage>
</organism>
<dbReference type="InterPro" id="IPR029058">
    <property type="entry name" value="AB_hydrolase_fold"/>
</dbReference>
<comment type="caution">
    <text evidence="2">The sequence shown here is derived from an EMBL/GenBank/DDBJ whole genome shotgun (WGS) entry which is preliminary data.</text>
</comment>
<dbReference type="RefSeq" id="WP_356955343.1">
    <property type="nucleotide sequence ID" value="NZ_JBEYBD010000003.1"/>
</dbReference>
<evidence type="ECO:0000313" key="3">
    <source>
        <dbReference type="Proteomes" id="UP001550628"/>
    </source>
</evidence>
<dbReference type="EMBL" id="JBEYBF010000002">
    <property type="protein sequence ID" value="MEU1951329.1"/>
    <property type="molecule type" value="Genomic_DNA"/>
</dbReference>
<dbReference type="PRINTS" id="PR00111">
    <property type="entry name" value="ABHYDROLASE"/>
</dbReference>
<gene>
    <name evidence="2" type="ORF">ABZ510_05655</name>
</gene>
<dbReference type="Proteomes" id="UP001550628">
    <property type="component" value="Unassembled WGS sequence"/>
</dbReference>
<keyword evidence="2" id="KW-0378">Hydrolase</keyword>
<dbReference type="Pfam" id="PF00561">
    <property type="entry name" value="Abhydrolase_1"/>
    <property type="match status" value="1"/>
</dbReference>
<accession>A0ABV2WKC7</accession>
<dbReference type="InterPro" id="IPR050471">
    <property type="entry name" value="AB_hydrolase"/>
</dbReference>
<dbReference type="SUPFAM" id="SSF53474">
    <property type="entry name" value="alpha/beta-Hydrolases"/>
    <property type="match status" value="1"/>
</dbReference>
<name>A0ABV2WKC7_9NOCA</name>
<dbReference type="InterPro" id="IPR000073">
    <property type="entry name" value="AB_hydrolase_1"/>
</dbReference>
<dbReference type="PANTHER" id="PTHR43433:SF5">
    <property type="entry name" value="AB HYDROLASE-1 DOMAIN-CONTAINING PROTEIN"/>
    <property type="match status" value="1"/>
</dbReference>
<dbReference type="PANTHER" id="PTHR43433">
    <property type="entry name" value="HYDROLASE, ALPHA/BETA FOLD FAMILY PROTEIN"/>
    <property type="match status" value="1"/>
</dbReference>
<proteinExistence type="predicted"/>
<protein>
    <submittedName>
        <fullName evidence="2">Alpha/beta hydrolase</fullName>
    </submittedName>
</protein>
<evidence type="ECO:0000259" key="1">
    <source>
        <dbReference type="Pfam" id="PF00561"/>
    </source>
</evidence>
<sequence>MYLGEQIIEVDDVGICVESMGDPADPAIVLLHGAGESMLTWDDAFVGRLVAGDRRVIRYDSRDAGRSTVYPVGAPAYGLRDLVSDLAALIEALGLGRVHLVGMSQGAAVAQLAALEHPDLVASLSLASGTPGGPGHEQVDLPGMSPGLEAYFGDEPVAPDWSDRDAVVEYLIAVTRPFAAATRPFDIRAQRRRARRVVDRAIDIAAQLSNPFLIDAGDPWRERLRQIRIPTLVLHGTEDPFLPIEHGRALAAEIADARLVPLEGTGHEVFPLHTWDVVVPEVLAHTSVRPVAGQRPVT</sequence>
<dbReference type="Gene3D" id="3.40.50.1820">
    <property type="entry name" value="alpha/beta hydrolase"/>
    <property type="match status" value="1"/>
</dbReference>
<evidence type="ECO:0000313" key="2">
    <source>
        <dbReference type="EMBL" id="MEU1951329.1"/>
    </source>
</evidence>
<feature type="domain" description="AB hydrolase-1" evidence="1">
    <location>
        <begin position="26"/>
        <end position="273"/>
    </location>
</feature>
<keyword evidence="3" id="KW-1185">Reference proteome</keyword>
<reference evidence="2 3" key="1">
    <citation type="submission" date="2024-06" db="EMBL/GenBank/DDBJ databases">
        <title>The Natural Products Discovery Center: Release of the First 8490 Sequenced Strains for Exploring Actinobacteria Biosynthetic Diversity.</title>
        <authorList>
            <person name="Kalkreuter E."/>
            <person name="Kautsar S.A."/>
            <person name="Yang D."/>
            <person name="Bader C.D."/>
            <person name="Teijaro C.N."/>
            <person name="Fluegel L."/>
            <person name="Davis C.M."/>
            <person name="Simpson J.R."/>
            <person name="Lauterbach L."/>
            <person name="Steele A.D."/>
            <person name="Gui C."/>
            <person name="Meng S."/>
            <person name="Li G."/>
            <person name="Viehrig K."/>
            <person name="Ye F."/>
            <person name="Su P."/>
            <person name="Kiefer A.F."/>
            <person name="Nichols A."/>
            <person name="Cepeda A.J."/>
            <person name="Yan W."/>
            <person name="Fan B."/>
            <person name="Jiang Y."/>
            <person name="Adhikari A."/>
            <person name="Zheng C.-J."/>
            <person name="Schuster L."/>
            <person name="Cowan T.M."/>
            <person name="Smanski M.J."/>
            <person name="Chevrette M.G."/>
            <person name="De Carvalho L.P.S."/>
            <person name="Shen B."/>
        </authorList>
    </citation>
    <scope>NUCLEOTIDE SEQUENCE [LARGE SCALE GENOMIC DNA]</scope>
    <source>
        <strain evidence="2 3">NPDC019708</strain>
    </source>
</reference>